<accession>A0A0C3P732</accession>
<reference evidence="1 2" key="1">
    <citation type="submission" date="2014-04" db="EMBL/GenBank/DDBJ databases">
        <authorList>
            <consortium name="DOE Joint Genome Institute"/>
            <person name="Kuo A."/>
            <person name="Kohler A."/>
            <person name="Costa M.D."/>
            <person name="Nagy L.G."/>
            <person name="Floudas D."/>
            <person name="Copeland A."/>
            <person name="Barry K.W."/>
            <person name="Cichocki N."/>
            <person name="Veneault-Fourrey C."/>
            <person name="LaButti K."/>
            <person name="Lindquist E.A."/>
            <person name="Lipzen A."/>
            <person name="Lundell T."/>
            <person name="Morin E."/>
            <person name="Murat C."/>
            <person name="Sun H."/>
            <person name="Tunlid A."/>
            <person name="Henrissat B."/>
            <person name="Grigoriev I.V."/>
            <person name="Hibbett D.S."/>
            <person name="Martin F."/>
            <person name="Nordberg H.P."/>
            <person name="Cantor M.N."/>
            <person name="Hua S.X."/>
        </authorList>
    </citation>
    <scope>NUCLEOTIDE SEQUENCE [LARGE SCALE GENOMIC DNA]</scope>
    <source>
        <strain evidence="1 2">Marx 270</strain>
    </source>
</reference>
<name>A0A0C3P732_PISTI</name>
<evidence type="ECO:0000313" key="2">
    <source>
        <dbReference type="Proteomes" id="UP000054217"/>
    </source>
</evidence>
<reference evidence="2" key="2">
    <citation type="submission" date="2015-01" db="EMBL/GenBank/DDBJ databases">
        <title>Evolutionary Origins and Diversification of the Mycorrhizal Mutualists.</title>
        <authorList>
            <consortium name="DOE Joint Genome Institute"/>
            <consortium name="Mycorrhizal Genomics Consortium"/>
            <person name="Kohler A."/>
            <person name="Kuo A."/>
            <person name="Nagy L.G."/>
            <person name="Floudas D."/>
            <person name="Copeland A."/>
            <person name="Barry K.W."/>
            <person name="Cichocki N."/>
            <person name="Veneault-Fourrey C."/>
            <person name="LaButti K."/>
            <person name="Lindquist E.A."/>
            <person name="Lipzen A."/>
            <person name="Lundell T."/>
            <person name="Morin E."/>
            <person name="Murat C."/>
            <person name="Riley R."/>
            <person name="Ohm R."/>
            <person name="Sun H."/>
            <person name="Tunlid A."/>
            <person name="Henrissat B."/>
            <person name="Grigoriev I.V."/>
            <person name="Hibbett D.S."/>
            <person name="Martin F."/>
        </authorList>
    </citation>
    <scope>NUCLEOTIDE SEQUENCE [LARGE SCALE GENOMIC DNA]</scope>
    <source>
        <strain evidence="2">Marx 270</strain>
    </source>
</reference>
<dbReference type="OrthoDB" id="2668679at2759"/>
<protein>
    <submittedName>
        <fullName evidence="1">Uncharacterized protein</fullName>
    </submittedName>
</protein>
<dbReference type="Gene3D" id="2.80.10.50">
    <property type="match status" value="1"/>
</dbReference>
<gene>
    <name evidence="1" type="ORF">M404DRAFT_1001308</name>
</gene>
<dbReference type="Pfam" id="PF16850">
    <property type="entry name" value="Inhibitor_I66"/>
    <property type="match status" value="1"/>
</dbReference>
<dbReference type="Proteomes" id="UP000054217">
    <property type="component" value="Unassembled WGS sequence"/>
</dbReference>
<dbReference type="GO" id="GO:0004867">
    <property type="term" value="F:serine-type endopeptidase inhibitor activity"/>
    <property type="evidence" value="ECO:0007669"/>
    <property type="project" value="InterPro"/>
</dbReference>
<organism evidence="1 2">
    <name type="scientific">Pisolithus tinctorius Marx 270</name>
    <dbReference type="NCBI Taxonomy" id="870435"/>
    <lineage>
        <taxon>Eukaryota</taxon>
        <taxon>Fungi</taxon>
        <taxon>Dikarya</taxon>
        <taxon>Basidiomycota</taxon>
        <taxon>Agaricomycotina</taxon>
        <taxon>Agaricomycetes</taxon>
        <taxon>Agaricomycetidae</taxon>
        <taxon>Boletales</taxon>
        <taxon>Sclerodermatineae</taxon>
        <taxon>Pisolithaceae</taxon>
        <taxon>Pisolithus</taxon>
    </lineage>
</organism>
<dbReference type="EMBL" id="KN831976">
    <property type="protein sequence ID" value="KIO03391.1"/>
    <property type="molecule type" value="Genomic_DNA"/>
</dbReference>
<dbReference type="InParanoid" id="A0A0C3P732"/>
<dbReference type="CDD" id="cd23428">
    <property type="entry name" value="beta-trefoil_Ricin_SPI"/>
    <property type="match status" value="1"/>
</dbReference>
<keyword evidence="2" id="KW-1185">Reference proteome</keyword>
<evidence type="ECO:0000313" key="1">
    <source>
        <dbReference type="EMBL" id="KIO03391.1"/>
    </source>
</evidence>
<dbReference type="AlphaFoldDB" id="A0A0C3P732"/>
<dbReference type="InterPro" id="IPR031755">
    <property type="entry name" value="Inhibitor_I66"/>
</dbReference>
<proteinExistence type="predicted"/>
<dbReference type="HOGENOM" id="CLU_115968_2_1_1"/>
<sequence>MPHRLTDHSLRSDGSSEYRITSVQYAEYVGYSEANGVLPPYPIVVLRPGDQGPIFTVTAEDGDETYSLKVNGNTVQDLDDRVTSFEDGFNRQWIILYRGDERAYTVQERAGNSLAWTVPGPDLNHMQVLLEPLRECTPLVPAQLFNFELVNP</sequence>